<evidence type="ECO:0000313" key="14">
    <source>
        <dbReference type="Proteomes" id="UP000887568"/>
    </source>
</evidence>
<dbReference type="RefSeq" id="XP_038070172.1">
    <property type="nucleotide sequence ID" value="XM_038214244.1"/>
</dbReference>
<dbReference type="GO" id="GO:0030150">
    <property type="term" value="P:protein import into mitochondrial matrix"/>
    <property type="evidence" value="ECO:0007669"/>
    <property type="project" value="UniProtKB-UniRule"/>
</dbReference>
<dbReference type="InterPro" id="IPR038552">
    <property type="entry name" value="Tim21_IMS_sf"/>
</dbReference>
<feature type="transmembrane region" description="Helical" evidence="12">
    <location>
        <begin position="107"/>
        <end position="127"/>
    </location>
</feature>
<sequence length="240" mass="26792">MSSLLRPSSWMAHASVYHQLIATKNLLFGRCTLLANSHVTCSASAIGLAATIGKETTGGQFFILKRFMATKKQTLRKDTKQVAQRAPGTGQGEVAIGQRVVQAGKDVSYMGVVIVGIGVTAIMFYAIGRELFASSSPNAVYTKAYKLCNKDSEIIKELGEPIKGFGETTRRGRRRHVSHLEYEQDGVKHMRMKFYIQGPKRKGTVHLEVKEGETGKYEYRYLFVELNGYPHRTIVLEDNR</sequence>
<evidence type="ECO:0000256" key="12">
    <source>
        <dbReference type="RuleBase" id="RU367142"/>
    </source>
</evidence>
<keyword evidence="7" id="KW-0809">Transit peptide</keyword>
<evidence type="ECO:0000256" key="7">
    <source>
        <dbReference type="ARBA" id="ARBA00022946"/>
    </source>
</evidence>
<comment type="subunit">
    <text evidence="12">Component of the TIM23 complex.</text>
</comment>
<keyword evidence="4 12" id="KW-0813">Transport</keyword>
<evidence type="ECO:0000256" key="3">
    <source>
        <dbReference type="ARBA" id="ARBA00020726"/>
    </source>
</evidence>
<proteinExistence type="inferred from homology"/>
<comment type="similarity">
    <text evidence="2 12">Belongs to the TIM21 family.</text>
</comment>
<evidence type="ECO:0000256" key="11">
    <source>
        <dbReference type="ARBA" id="ARBA00023136"/>
    </source>
</evidence>
<evidence type="ECO:0000256" key="4">
    <source>
        <dbReference type="ARBA" id="ARBA00022448"/>
    </source>
</evidence>
<keyword evidence="14" id="KW-1185">Reference proteome</keyword>
<evidence type="ECO:0000256" key="6">
    <source>
        <dbReference type="ARBA" id="ARBA00022927"/>
    </source>
</evidence>
<dbReference type="PANTHER" id="PTHR13032">
    <property type="entry name" value="MITOCHONDRIAL IMPORT INNER MEMBRANE TRANSLOCASE SUBUNIT TIM21"/>
    <property type="match status" value="1"/>
</dbReference>
<dbReference type="GeneID" id="119739346"/>
<dbReference type="EnsemblMetazoa" id="XM_038214243.1">
    <property type="protein sequence ID" value="XP_038070171.1"/>
    <property type="gene ID" value="LOC119739346"/>
</dbReference>
<organism evidence="13 14">
    <name type="scientific">Patiria miniata</name>
    <name type="common">Bat star</name>
    <name type="synonym">Asterina miniata</name>
    <dbReference type="NCBI Taxonomy" id="46514"/>
    <lineage>
        <taxon>Eukaryota</taxon>
        <taxon>Metazoa</taxon>
        <taxon>Echinodermata</taxon>
        <taxon>Eleutherozoa</taxon>
        <taxon>Asterozoa</taxon>
        <taxon>Asteroidea</taxon>
        <taxon>Valvatacea</taxon>
        <taxon>Valvatida</taxon>
        <taxon>Asterinidae</taxon>
        <taxon>Patiria</taxon>
    </lineage>
</organism>
<evidence type="ECO:0000313" key="13">
    <source>
        <dbReference type="EnsemblMetazoa" id="XP_038070171.1"/>
    </source>
</evidence>
<dbReference type="FunFam" id="3.10.450.320:FF:000001">
    <property type="entry name" value="Mitochondrial import inner membrane translocase subunit Tim21"/>
    <property type="match status" value="1"/>
</dbReference>
<evidence type="ECO:0000256" key="1">
    <source>
        <dbReference type="ARBA" id="ARBA00004304"/>
    </source>
</evidence>
<comment type="function">
    <text evidence="12">Essential component of the TIM23 complex, a complex that mediates the translocation of transit peptide-containing proteins across the mitochondrial inner membrane.</text>
</comment>
<keyword evidence="5 12" id="KW-0812">Transmembrane</keyword>
<dbReference type="InterPro" id="IPR013261">
    <property type="entry name" value="Tim21"/>
</dbReference>
<evidence type="ECO:0000256" key="9">
    <source>
        <dbReference type="ARBA" id="ARBA00023010"/>
    </source>
</evidence>
<reference evidence="13" key="1">
    <citation type="submission" date="2022-11" db="UniProtKB">
        <authorList>
            <consortium name="EnsemblMetazoa"/>
        </authorList>
    </citation>
    <scope>IDENTIFICATION</scope>
</reference>
<keyword evidence="10 12" id="KW-0496">Mitochondrion</keyword>
<evidence type="ECO:0000256" key="8">
    <source>
        <dbReference type="ARBA" id="ARBA00022989"/>
    </source>
</evidence>
<dbReference type="GO" id="GO:0005744">
    <property type="term" value="C:TIM23 mitochondrial import inner membrane translocase complex"/>
    <property type="evidence" value="ECO:0007669"/>
    <property type="project" value="UniProtKB-UniRule"/>
</dbReference>
<dbReference type="Pfam" id="PF08294">
    <property type="entry name" value="TIM21"/>
    <property type="match status" value="1"/>
</dbReference>
<evidence type="ECO:0000256" key="2">
    <source>
        <dbReference type="ARBA" id="ARBA00010867"/>
    </source>
</evidence>
<dbReference type="PANTHER" id="PTHR13032:SF6">
    <property type="entry name" value="MITOCHONDRIAL IMPORT INNER MEMBRANE TRANSLOCASE SUBUNIT TIM21"/>
    <property type="match status" value="1"/>
</dbReference>
<comment type="subcellular location">
    <subcellularLocation>
        <location evidence="12">Mitochondrion inner membrane</location>
        <topology evidence="12">Single-pass membrane protein</topology>
    </subcellularLocation>
    <subcellularLocation>
        <location evidence="1">Mitochondrion membrane</location>
        <topology evidence="1">Single-pass membrane protein</topology>
    </subcellularLocation>
</comment>
<evidence type="ECO:0000256" key="5">
    <source>
        <dbReference type="ARBA" id="ARBA00022692"/>
    </source>
</evidence>
<accession>A0A914B3U6</accession>
<dbReference type="OrthoDB" id="436405at2759"/>
<keyword evidence="9 12" id="KW-0811">Translocation</keyword>
<keyword evidence="11 12" id="KW-0472">Membrane</keyword>
<dbReference type="OMA" id="HFHVEGP"/>
<dbReference type="Proteomes" id="UP000887568">
    <property type="component" value="Unplaced"/>
</dbReference>
<dbReference type="Gene3D" id="3.10.450.320">
    <property type="entry name" value="Mitochondrial import inner membrane translocase subunit Tim21"/>
    <property type="match status" value="1"/>
</dbReference>
<evidence type="ECO:0000256" key="10">
    <source>
        <dbReference type="ARBA" id="ARBA00023128"/>
    </source>
</evidence>
<keyword evidence="6 12" id="KW-0653">Protein transport</keyword>
<dbReference type="AlphaFoldDB" id="A0A914B3U6"/>
<name>A0A914B3U6_PATMI</name>
<keyword evidence="8 12" id="KW-1133">Transmembrane helix</keyword>
<dbReference type="CTD" id="29090"/>
<protein>
    <recommendedName>
        <fullName evidence="3 12">Mitochondrial import inner membrane translocase subunit Tim21</fullName>
    </recommendedName>
</protein>
<dbReference type="RefSeq" id="XP_038070171.1">
    <property type="nucleotide sequence ID" value="XM_038214243.1"/>
</dbReference>
<dbReference type="EnsemblMetazoa" id="XM_038214244.1">
    <property type="protein sequence ID" value="XP_038070172.1"/>
    <property type="gene ID" value="LOC119739346"/>
</dbReference>
<keyword evidence="12" id="KW-0999">Mitochondrion inner membrane</keyword>